<dbReference type="EMBL" id="BLXT01007631">
    <property type="protein sequence ID" value="GFO40686.1"/>
    <property type="molecule type" value="Genomic_DNA"/>
</dbReference>
<dbReference type="Gene3D" id="3.40.50.1820">
    <property type="entry name" value="alpha/beta hydrolase"/>
    <property type="match status" value="1"/>
</dbReference>
<accession>A0AAV4D9G0</accession>
<gene>
    <name evidence="1" type="ORF">PoB_006719100</name>
</gene>
<sequence length="243" mass="27591">MMPWTDLVYAQEFPFTPGPYGHKQLRLTWSKNRCPLDSTVYYPSMSGDYTPIVFLGGFYDVISGEGYSDFLGKITSHGYMLITVDLLPTLHFQPESELSQLAKPGILSRFYDQIEWLKKNLGNMTIATPDWEKLTLSCHSASCVSILSVIHDRPSYAAGAIFLDPVCLFSSKMKPVQICKHICAPGSPTGRNEYKDFTAGMIHSFLRVTLYRDRSYRKYISNETLMPFALNDLAYDFSPIDQM</sequence>
<evidence type="ECO:0000313" key="2">
    <source>
        <dbReference type="Proteomes" id="UP000735302"/>
    </source>
</evidence>
<dbReference type="Pfam" id="PF07224">
    <property type="entry name" value="Chlorophyllase"/>
    <property type="match status" value="1"/>
</dbReference>
<dbReference type="PANTHER" id="PTHR33428">
    <property type="entry name" value="CHLOROPHYLLASE-2, CHLOROPLASTIC"/>
    <property type="match status" value="1"/>
</dbReference>
<dbReference type="InterPro" id="IPR029058">
    <property type="entry name" value="AB_hydrolase_fold"/>
</dbReference>
<dbReference type="SUPFAM" id="SSF53474">
    <property type="entry name" value="alpha/beta-Hydrolases"/>
    <property type="match status" value="1"/>
</dbReference>
<dbReference type="PANTHER" id="PTHR33428:SF14">
    <property type="entry name" value="CARBOXYLESTERASE TYPE B DOMAIN-CONTAINING PROTEIN"/>
    <property type="match status" value="1"/>
</dbReference>
<evidence type="ECO:0000313" key="1">
    <source>
        <dbReference type="EMBL" id="GFO40686.1"/>
    </source>
</evidence>
<keyword evidence="2" id="KW-1185">Reference proteome</keyword>
<dbReference type="Proteomes" id="UP000735302">
    <property type="component" value="Unassembled WGS sequence"/>
</dbReference>
<reference evidence="1 2" key="1">
    <citation type="journal article" date="2021" name="Elife">
        <title>Chloroplast acquisition without the gene transfer in kleptoplastic sea slugs, Plakobranchus ocellatus.</title>
        <authorList>
            <person name="Maeda T."/>
            <person name="Takahashi S."/>
            <person name="Yoshida T."/>
            <person name="Shimamura S."/>
            <person name="Takaki Y."/>
            <person name="Nagai Y."/>
            <person name="Toyoda A."/>
            <person name="Suzuki Y."/>
            <person name="Arimoto A."/>
            <person name="Ishii H."/>
            <person name="Satoh N."/>
            <person name="Nishiyama T."/>
            <person name="Hasebe M."/>
            <person name="Maruyama T."/>
            <person name="Minagawa J."/>
            <person name="Obokata J."/>
            <person name="Shigenobu S."/>
        </authorList>
    </citation>
    <scope>NUCLEOTIDE SEQUENCE [LARGE SCALE GENOMIC DNA]</scope>
</reference>
<organism evidence="1 2">
    <name type="scientific">Plakobranchus ocellatus</name>
    <dbReference type="NCBI Taxonomy" id="259542"/>
    <lineage>
        <taxon>Eukaryota</taxon>
        <taxon>Metazoa</taxon>
        <taxon>Spiralia</taxon>
        <taxon>Lophotrochozoa</taxon>
        <taxon>Mollusca</taxon>
        <taxon>Gastropoda</taxon>
        <taxon>Heterobranchia</taxon>
        <taxon>Euthyneura</taxon>
        <taxon>Panpulmonata</taxon>
        <taxon>Sacoglossa</taxon>
        <taxon>Placobranchoidea</taxon>
        <taxon>Plakobranchidae</taxon>
        <taxon>Plakobranchus</taxon>
    </lineage>
</organism>
<dbReference type="InterPro" id="IPR017395">
    <property type="entry name" value="Chlorophyllase-like"/>
</dbReference>
<proteinExistence type="predicted"/>
<comment type="caution">
    <text evidence="1">The sequence shown here is derived from an EMBL/GenBank/DDBJ whole genome shotgun (WGS) entry which is preliminary data.</text>
</comment>
<name>A0AAV4D9G0_9GAST</name>
<protein>
    <submittedName>
        <fullName evidence="1">Chlorophyllase-1-like isoform x2</fullName>
    </submittedName>
</protein>
<dbReference type="AlphaFoldDB" id="A0AAV4D9G0"/>